<gene>
    <name evidence="2" type="ORF">RHTO0S_03e11122g</name>
</gene>
<evidence type="ECO:0000313" key="2">
    <source>
        <dbReference type="EMBL" id="CDR38591.1"/>
    </source>
</evidence>
<feature type="region of interest" description="Disordered" evidence="1">
    <location>
        <begin position="158"/>
        <end position="189"/>
    </location>
</feature>
<feature type="region of interest" description="Disordered" evidence="1">
    <location>
        <begin position="1"/>
        <end position="30"/>
    </location>
</feature>
<feature type="compositionally biased region" description="Low complexity" evidence="1">
    <location>
        <begin position="12"/>
        <end position="30"/>
    </location>
</feature>
<reference evidence="2" key="1">
    <citation type="journal article" date="2014" name="Genome Announc.">
        <title>Draft genome sequence of Rhodosporidium toruloides CECT1137, an oleaginous yeast of biotechnological interest.</title>
        <authorList>
            <person name="Morin N."/>
            <person name="Calcas X."/>
            <person name="Devillers H."/>
            <person name="Durrens P."/>
            <person name="Sherman D.J."/>
            <person name="Nicaud J.-M."/>
            <person name="Neuveglise C."/>
        </authorList>
    </citation>
    <scope>NUCLEOTIDE SEQUENCE</scope>
    <source>
        <strain evidence="2">CECT1137</strain>
    </source>
</reference>
<dbReference type="EMBL" id="LK052938">
    <property type="protein sequence ID" value="CDR38591.1"/>
    <property type="molecule type" value="Genomic_DNA"/>
</dbReference>
<sequence length="434" mass="48214">MASPARSRSHSQHSPGSAASSNSASTSHPSLTFRQYKAEVRRVMTETANALTDQRREAMAKNAGPLAGQIQRRLILISSWVNAQTRAGRDRTYRDGADVGSANGYLSENLALVGNLFLHVPFEQNLKGLMPTRRELLAGEVAMLPYIQPLLRHIPHDEDAASTTTSPFRPGTRTSSSSRPSDFIASHQLDSNGRPRLDFVAWKETLGQGLAGALHLLQAPVPVDERLEGRWISLVRTRVDELGWYKQEVLDRTTAEDWGSPSSRLAAQRFENVSVLLNNATGWPLDKTFVLPTRHDLLEGIVRPWENVDTRAVDAFYRTLHFSSANLLQSLTAQKSAAENAGNALRARQLGERKTQVIQWLRHLDSFKSRRILMETPDAVVEGVMAEVGATVQRIRQQPIRHVLQLPDLDDLLHSCSPRPSASQSSPFSIQGRH</sequence>
<dbReference type="OrthoDB" id="10393756at2759"/>
<proteinExistence type="predicted"/>
<accession>A0A061AM31</accession>
<organism evidence="2">
    <name type="scientific">Rhodotorula toruloides</name>
    <name type="common">Yeast</name>
    <name type="synonym">Rhodosporidium toruloides</name>
    <dbReference type="NCBI Taxonomy" id="5286"/>
    <lineage>
        <taxon>Eukaryota</taxon>
        <taxon>Fungi</taxon>
        <taxon>Dikarya</taxon>
        <taxon>Basidiomycota</taxon>
        <taxon>Pucciniomycotina</taxon>
        <taxon>Microbotryomycetes</taxon>
        <taxon>Sporidiobolales</taxon>
        <taxon>Sporidiobolaceae</taxon>
        <taxon>Rhodotorula</taxon>
    </lineage>
</organism>
<evidence type="ECO:0000256" key="1">
    <source>
        <dbReference type="SAM" id="MobiDB-lite"/>
    </source>
</evidence>
<feature type="compositionally biased region" description="Low complexity" evidence="1">
    <location>
        <begin position="162"/>
        <end position="181"/>
    </location>
</feature>
<protein>
    <submittedName>
        <fullName evidence="2">RHTO0S03e11122g1_1</fullName>
    </submittedName>
</protein>
<dbReference type="AlphaFoldDB" id="A0A061AM31"/>
<name>A0A061AM31_RHOTO</name>